<evidence type="ECO:0000256" key="1">
    <source>
        <dbReference type="SAM" id="MobiDB-lite"/>
    </source>
</evidence>
<dbReference type="AlphaFoldDB" id="A0A0U3Q266"/>
<dbReference type="RefSeq" id="WP_058929840.1">
    <property type="nucleotide sequence ID" value="NZ_CP013747.1"/>
</dbReference>
<proteinExistence type="predicted"/>
<sequence length="89" mass="9793">MDHGVAHVGDEGGAAHFSRLEPKVRDAVEQPFARPRMMGSKAVAGFAPRVQQHRFRGSVAVDEARHRDAGAEREVADFGVQRFSVRRGL</sequence>
<feature type="compositionally biased region" description="Basic and acidic residues" evidence="1">
    <location>
        <begin position="1"/>
        <end position="10"/>
    </location>
</feature>
<dbReference type="Proteomes" id="UP000065151">
    <property type="component" value="Chromosome"/>
</dbReference>
<accession>A0A0U3Q266</accession>
<evidence type="ECO:0000313" key="2">
    <source>
        <dbReference type="EMBL" id="ALV40670.1"/>
    </source>
</evidence>
<dbReference type="KEGG" id="psul:AU252_05400"/>
<gene>
    <name evidence="2" type="ORF">AU252_05400</name>
</gene>
<reference evidence="2 3" key="1">
    <citation type="submission" date="2015-12" db="EMBL/GenBank/DDBJ databases">
        <authorList>
            <person name="Shamseldin A."/>
            <person name="Moawad H."/>
            <person name="Abd El-Rahim W.M."/>
            <person name="Sadowsky M.J."/>
        </authorList>
    </citation>
    <scope>NUCLEOTIDE SEQUENCE [LARGE SCALE GENOMIC DNA]</scope>
    <source>
        <strain evidence="2 3">Ar51</strain>
    </source>
</reference>
<organism evidence="2">
    <name type="scientific">Pseudarthrobacter sulfonivorans</name>
    <dbReference type="NCBI Taxonomy" id="121292"/>
    <lineage>
        <taxon>Bacteria</taxon>
        <taxon>Bacillati</taxon>
        <taxon>Actinomycetota</taxon>
        <taxon>Actinomycetes</taxon>
        <taxon>Micrococcales</taxon>
        <taxon>Micrococcaceae</taxon>
        <taxon>Pseudarthrobacter</taxon>
    </lineage>
</organism>
<feature type="region of interest" description="Disordered" evidence="1">
    <location>
        <begin position="1"/>
        <end position="21"/>
    </location>
</feature>
<name>A0A0U3Q266_9MICC</name>
<protein>
    <submittedName>
        <fullName evidence="2">Uncharacterized protein</fullName>
    </submittedName>
</protein>
<dbReference type="EMBL" id="CP013747">
    <property type="protein sequence ID" value="ALV40670.1"/>
    <property type="molecule type" value="Genomic_DNA"/>
</dbReference>
<evidence type="ECO:0000313" key="3">
    <source>
        <dbReference type="Proteomes" id="UP000065151"/>
    </source>
</evidence>